<feature type="compositionally biased region" description="Basic and acidic residues" evidence="1">
    <location>
        <begin position="907"/>
        <end position="931"/>
    </location>
</feature>
<feature type="compositionally biased region" description="Polar residues" evidence="1">
    <location>
        <begin position="1188"/>
        <end position="1206"/>
    </location>
</feature>
<evidence type="ECO:0000256" key="1">
    <source>
        <dbReference type="SAM" id="MobiDB-lite"/>
    </source>
</evidence>
<evidence type="ECO:0000313" key="2">
    <source>
        <dbReference type="EMBL" id="KAK7554612.1"/>
    </source>
</evidence>
<organism evidence="2 3">
    <name type="scientific">Phyllosticta citricarpa</name>
    <dbReference type="NCBI Taxonomy" id="55181"/>
    <lineage>
        <taxon>Eukaryota</taxon>
        <taxon>Fungi</taxon>
        <taxon>Dikarya</taxon>
        <taxon>Ascomycota</taxon>
        <taxon>Pezizomycotina</taxon>
        <taxon>Dothideomycetes</taxon>
        <taxon>Dothideomycetes incertae sedis</taxon>
        <taxon>Botryosphaeriales</taxon>
        <taxon>Phyllostictaceae</taxon>
        <taxon>Phyllosticta</taxon>
    </lineage>
</organism>
<evidence type="ECO:0000313" key="3">
    <source>
        <dbReference type="Proteomes" id="UP001365128"/>
    </source>
</evidence>
<gene>
    <name evidence="2" type="ORF">IWX46DRAFT_637561</name>
</gene>
<feature type="compositionally biased region" description="Polar residues" evidence="1">
    <location>
        <begin position="796"/>
        <end position="806"/>
    </location>
</feature>
<feature type="compositionally biased region" description="Low complexity" evidence="1">
    <location>
        <begin position="1143"/>
        <end position="1158"/>
    </location>
</feature>
<feature type="region of interest" description="Disordered" evidence="1">
    <location>
        <begin position="497"/>
        <end position="758"/>
    </location>
</feature>
<feature type="compositionally biased region" description="Polar residues" evidence="1">
    <location>
        <begin position="668"/>
        <end position="680"/>
    </location>
</feature>
<feature type="compositionally biased region" description="Polar residues" evidence="1">
    <location>
        <begin position="1069"/>
        <end position="1090"/>
    </location>
</feature>
<feature type="compositionally biased region" description="Low complexity" evidence="1">
    <location>
        <begin position="1207"/>
        <end position="1220"/>
    </location>
</feature>
<comment type="caution">
    <text evidence="2">The sequence shown here is derived from an EMBL/GenBank/DDBJ whole genome shotgun (WGS) entry which is preliminary data.</text>
</comment>
<feature type="region of interest" description="Disordered" evidence="1">
    <location>
        <begin position="900"/>
        <end position="1111"/>
    </location>
</feature>
<feature type="region of interest" description="Disordered" evidence="1">
    <location>
        <begin position="339"/>
        <end position="391"/>
    </location>
</feature>
<feature type="compositionally biased region" description="Polar residues" evidence="1">
    <location>
        <begin position="115"/>
        <end position="142"/>
    </location>
</feature>
<feature type="compositionally biased region" description="Basic and acidic residues" evidence="1">
    <location>
        <begin position="443"/>
        <end position="458"/>
    </location>
</feature>
<protein>
    <submittedName>
        <fullName evidence="2">Uncharacterized protein</fullName>
    </submittedName>
</protein>
<accession>A0ABR1MRP2</accession>
<name>A0ABR1MRP2_9PEZI</name>
<keyword evidence="3" id="KW-1185">Reference proteome</keyword>
<feature type="compositionally biased region" description="Basic and acidic residues" evidence="1">
    <location>
        <begin position="422"/>
        <end position="431"/>
    </location>
</feature>
<feature type="compositionally biased region" description="Polar residues" evidence="1">
    <location>
        <begin position="814"/>
        <end position="828"/>
    </location>
</feature>
<feature type="compositionally biased region" description="Basic and acidic residues" evidence="1">
    <location>
        <begin position="8"/>
        <end position="22"/>
    </location>
</feature>
<feature type="region of interest" description="Disordered" evidence="1">
    <location>
        <begin position="109"/>
        <end position="142"/>
    </location>
</feature>
<feature type="compositionally biased region" description="Basic and acidic residues" evidence="1">
    <location>
        <begin position="970"/>
        <end position="988"/>
    </location>
</feature>
<feature type="region of interest" description="Disordered" evidence="1">
    <location>
        <begin position="422"/>
        <end position="485"/>
    </location>
</feature>
<feature type="region of interest" description="Disordered" evidence="1">
    <location>
        <begin position="788"/>
        <end position="862"/>
    </location>
</feature>
<feature type="compositionally biased region" description="Basic and acidic residues" evidence="1">
    <location>
        <begin position="363"/>
        <end position="375"/>
    </location>
</feature>
<sequence length="1293" mass="139691">MGNAPSKESGRENARTKDRVRELNQPPAPIVDRQPSHNTIPHAALASTGTDVVWTSSGGAYRDRQGAQEHLRMHLRNSRDDVRYRESAPEEDGFGELSQMRNRLSGVSRHPSVYSDMQSNRSTSVRTRGTGSRMSMPPQNSPVDLEATISILQELRKTATPDQLVALHRALLPTKEEASTSEMRSITPGGGDSGVALVRRRSLAVPGLATRDAYNVLRKKEEPSPPMPASADGWWGFEDFGPASPSLIVPAFESPREEKKSQFQANASGDEFDDYSHLGNKIGKLTITNGAPSPVPSTISRCVEKEISMRDLLETEKAALDQESTDASKIRIARIPPLVLESSGTTERSKDGNSKKPRPASPRRGESYVKGDDSHAMGQPSPSHSMAEEYVAELAAGGNPFHCKTPSPKVSQSGFIDEGFHEARSPTKSREAAAAAAGAARITDVRGFDKLASEDMDRSSPSQGKLRRPVHLHHPDSGYSSGVSLNAVDLANRDSQYAGATASSSPVQPNATADKQLDGADKLVGGPLSPRQEVKSPVDVPESRAPTENGDVKKRRWMTDRVKHRRRLSLKNLPFTGSGMNCTDNSRPGSRASHLEPAKPVPAKSEVVERTLSSKPSRRKLQKRRLSRLAQFTTDDPPTVPEVANEPSFSVLLPPQAISDPHDKAETTAKNSARNSNNHDSVLILSPRPSTKDLRSGAGRGNNSPDSQRLCRKGKEPAYQQGEDDEQQVPRSAAPSRPSSSGTTATKTTRSKGKASAAREARALSIKVLRDQAAAALDAENSSELAILRGRGSTVPDLTSPSTSPSRYDRSQNRSRPNSYYGNEQQRVNARRLDTPNFSRPHSVVSSCDSPPPLPDKRVSGLSLNTDVGNFALRRKSKSSLQEQEEKIVVEYPEEKICVDSEYTEDFMPKRDSSDSKESSQSKVSSDEGKTDSPIAGWEASKVYRHQRAKSAGDVMRPVSLRRKSVGEGLRPRVPMDRSVMEERRKSTGEGILKQMEDRSGETLSRSNGMRRKSVSEGLLNQQGSEIRRKAIGGEVTTPADAPPMPTRRAPREPPNNGNGKSNRRKRASTTLMPVFATTNNSTSALSETGYSEPPTPLSANSSDLNLPAYFVPSPRASQLSLPAYFVPSSSSSSVGSGPGPAAPGANSSNSNSSTARPSNHHHRRSYAGPSSRSQQQASNSRPHSLALQLNSGGSASTPALPQLNHSSSSSLMRDSSGGSMPPPIPIPPRSPQRPGPRVIDRYSGGFRFNYEHGVGVGGSAGTRGPETRARKKSMTWTSMFGVDLEDVPVLVS</sequence>
<feature type="compositionally biased region" description="Polar residues" evidence="1">
    <location>
        <begin position="501"/>
        <end position="513"/>
    </location>
</feature>
<feature type="compositionally biased region" description="Pro residues" evidence="1">
    <location>
        <begin position="1221"/>
        <end position="1235"/>
    </location>
</feature>
<feature type="region of interest" description="Disordered" evidence="1">
    <location>
        <begin position="1127"/>
        <end position="1237"/>
    </location>
</feature>
<feature type="region of interest" description="Disordered" evidence="1">
    <location>
        <begin position="1"/>
        <end position="37"/>
    </location>
</feature>
<dbReference type="Proteomes" id="UP001365128">
    <property type="component" value="Unassembled WGS sequence"/>
</dbReference>
<proteinExistence type="predicted"/>
<feature type="compositionally biased region" description="Polar residues" evidence="1">
    <location>
        <begin position="578"/>
        <end position="588"/>
    </location>
</feature>
<feature type="compositionally biased region" description="Basic residues" evidence="1">
    <location>
        <begin position="616"/>
        <end position="627"/>
    </location>
</feature>
<dbReference type="EMBL" id="JBBPDW010000003">
    <property type="protein sequence ID" value="KAK7554612.1"/>
    <property type="molecule type" value="Genomic_DNA"/>
</dbReference>
<feature type="compositionally biased region" description="Low complexity" evidence="1">
    <location>
        <begin position="730"/>
        <end position="741"/>
    </location>
</feature>
<reference evidence="2 3" key="1">
    <citation type="submission" date="2024-04" db="EMBL/GenBank/DDBJ databases">
        <title>Phyllosticta paracitricarpa is synonymous to the EU quarantine fungus P. citricarpa based on phylogenomic analyses.</title>
        <authorList>
            <consortium name="Lawrence Berkeley National Laboratory"/>
            <person name="Van Ingen-Buijs V.A."/>
            <person name="Van Westerhoven A.C."/>
            <person name="Haridas S."/>
            <person name="Skiadas P."/>
            <person name="Martin F."/>
            <person name="Groenewald J.Z."/>
            <person name="Crous P.W."/>
            <person name="Seidl M.F."/>
        </authorList>
    </citation>
    <scope>NUCLEOTIDE SEQUENCE [LARGE SCALE GENOMIC DNA]</scope>
    <source>
        <strain evidence="2 3">CBS 122670</strain>
    </source>
</reference>
<feature type="compositionally biased region" description="Polar residues" evidence="1">
    <location>
        <begin position="836"/>
        <end position="849"/>
    </location>
</feature>
<feature type="compositionally biased region" description="Low complexity" evidence="1">
    <location>
        <begin position="1171"/>
        <end position="1182"/>
    </location>
</feature>